<dbReference type="Proteomes" id="UP000008068">
    <property type="component" value="Unassembled WGS sequence"/>
</dbReference>
<dbReference type="EMBL" id="GL380509">
    <property type="protein sequence ID" value="EGT57052.1"/>
    <property type="molecule type" value="Genomic_DNA"/>
</dbReference>
<dbReference type="PANTHER" id="PTHR37444">
    <property type="entry name" value="PROTEIN CBG24900-RELATED"/>
    <property type="match status" value="1"/>
</dbReference>
<feature type="region of interest" description="Disordered" evidence="1">
    <location>
        <begin position="355"/>
        <end position="379"/>
    </location>
</feature>
<evidence type="ECO:0000256" key="1">
    <source>
        <dbReference type="SAM" id="MobiDB-lite"/>
    </source>
</evidence>
<evidence type="ECO:0000313" key="2">
    <source>
        <dbReference type="EMBL" id="EGT57052.1"/>
    </source>
</evidence>
<feature type="compositionally biased region" description="Basic and acidic residues" evidence="1">
    <location>
        <begin position="357"/>
        <end position="369"/>
    </location>
</feature>
<dbReference type="AlphaFoldDB" id="G0PHU7"/>
<dbReference type="HOGENOM" id="CLU_038510_0_0_1"/>
<feature type="region of interest" description="Disordered" evidence="1">
    <location>
        <begin position="85"/>
        <end position="245"/>
    </location>
</feature>
<proteinExistence type="predicted"/>
<name>G0PHU7_CAEBE</name>
<feature type="compositionally biased region" description="Basic and acidic residues" evidence="1">
    <location>
        <begin position="160"/>
        <end position="184"/>
    </location>
</feature>
<feature type="compositionally biased region" description="Polar residues" evidence="1">
    <location>
        <begin position="148"/>
        <end position="159"/>
    </location>
</feature>
<reference evidence="3" key="1">
    <citation type="submission" date="2011-07" db="EMBL/GenBank/DDBJ databases">
        <authorList>
            <consortium name="Caenorhabditis brenneri Sequencing and Analysis Consortium"/>
            <person name="Wilson R.K."/>
        </authorList>
    </citation>
    <scope>NUCLEOTIDE SEQUENCE [LARGE SCALE GENOMIC DNA]</scope>
    <source>
        <strain evidence="3">PB2801</strain>
    </source>
</reference>
<dbReference type="STRING" id="135651.G0PHU7"/>
<dbReference type="InParanoid" id="G0PHU7"/>
<dbReference type="PANTHER" id="PTHR37444:SF1">
    <property type="entry name" value="HUN DOMAIN-CONTAINING PROTEIN-RELATED"/>
    <property type="match status" value="1"/>
</dbReference>
<dbReference type="OrthoDB" id="5832996at2759"/>
<dbReference type="FunCoup" id="G0PHU7">
    <property type="interactions" value="7"/>
</dbReference>
<feature type="compositionally biased region" description="Polar residues" evidence="1">
    <location>
        <begin position="119"/>
        <end position="134"/>
    </location>
</feature>
<dbReference type="eggNOG" id="ENOG502TGTJ">
    <property type="taxonomic scope" value="Eukaryota"/>
</dbReference>
<feature type="region of interest" description="Disordered" evidence="1">
    <location>
        <begin position="1"/>
        <end position="58"/>
    </location>
</feature>
<accession>G0PHU7</accession>
<sequence length="439" mass="49135">MMLPNSCNLPVRRREEKGKRKEGKSQGRRGATTATKSRAMPAVVAIPSKTPSPASTPLPPPVMVPPVATVPLPLANVLKDPTAMSPNLMAREGKQIRRKIKDKVEKDPPKTTIRKKKNSATQSISIEAKTSSENDGCIGSKNGKKKSMTNAGRKQSSLENKSDGSKESTDNDEKTPQRPNKEIIKSFFQMMSQRAKKRSDDARLETMPESSQINVSARALRKKIKKQPKTDQQDTNFFKPNGDPVWITPERAEKDCPRDEDGVIIKNPELVAALAEDGFDLEDEKDWYALIDSYMGGSLESGPQLSDDYEFDVYGTIESMEANNKVFNKMTVTFNTVKNLYEGSEIAMKRFIASKSNDGDEPRPNRTVEEPAPQKTAASTEQFQLKTCVVTNVSFDKKRLLSVKYDRHHPRASIQKFRKKLNNTCSMEQTTQNESKEKC</sequence>
<gene>
    <name evidence="2" type="ORF">CAEBREN_28892</name>
</gene>
<feature type="compositionally biased region" description="Basic and acidic residues" evidence="1">
    <location>
        <begin position="12"/>
        <end position="25"/>
    </location>
</feature>
<keyword evidence="3" id="KW-1185">Reference proteome</keyword>
<evidence type="ECO:0000313" key="3">
    <source>
        <dbReference type="Proteomes" id="UP000008068"/>
    </source>
</evidence>
<organism evidence="3">
    <name type="scientific">Caenorhabditis brenneri</name>
    <name type="common">Nematode worm</name>
    <dbReference type="NCBI Taxonomy" id="135651"/>
    <lineage>
        <taxon>Eukaryota</taxon>
        <taxon>Metazoa</taxon>
        <taxon>Ecdysozoa</taxon>
        <taxon>Nematoda</taxon>
        <taxon>Chromadorea</taxon>
        <taxon>Rhabditida</taxon>
        <taxon>Rhabditina</taxon>
        <taxon>Rhabditomorpha</taxon>
        <taxon>Rhabditoidea</taxon>
        <taxon>Rhabditidae</taxon>
        <taxon>Peloderinae</taxon>
        <taxon>Caenorhabditis</taxon>
    </lineage>
</organism>
<protein>
    <submittedName>
        <fullName evidence="2">Uncharacterized protein</fullName>
    </submittedName>
</protein>